<feature type="domain" description="HemY N-terminal" evidence="11">
    <location>
        <begin position="27"/>
        <end position="133"/>
    </location>
</feature>
<comment type="subcellular location">
    <subcellularLocation>
        <location evidence="2">Cell inner membrane</location>
        <topology evidence="2">Multi-pass membrane protein</topology>
    </subcellularLocation>
</comment>
<comment type="pathway">
    <text evidence="3">Porphyrin-containing compound metabolism; protoheme biosynthesis.</text>
</comment>
<protein>
    <recommendedName>
        <fullName evidence="11">HemY N-terminal domain-containing protein</fullName>
    </recommendedName>
</protein>
<dbReference type="GO" id="GO:0006779">
    <property type="term" value="P:porphyrin-containing compound biosynthetic process"/>
    <property type="evidence" value="ECO:0007669"/>
    <property type="project" value="UniProtKB-KW"/>
</dbReference>
<keyword evidence="6 10" id="KW-0812">Transmembrane</keyword>
<keyword evidence="9" id="KW-0627">Porphyrin biosynthesis</keyword>
<feature type="transmembrane region" description="Helical" evidence="10">
    <location>
        <begin position="45"/>
        <end position="71"/>
    </location>
</feature>
<dbReference type="SUPFAM" id="SSF48452">
    <property type="entry name" value="TPR-like"/>
    <property type="match status" value="1"/>
</dbReference>
<dbReference type="Pfam" id="PF07219">
    <property type="entry name" value="HemY_N"/>
    <property type="match status" value="1"/>
</dbReference>
<keyword evidence="8 10" id="KW-0472">Membrane</keyword>
<dbReference type="RefSeq" id="WP_007184827.1">
    <property type="nucleotide sequence ID" value="NZ_AKGD01000001.1"/>
</dbReference>
<reference evidence="12 13" key="1">
    <citation type="journal article" date="2012" name="J. Bacteriol.">
        <title>Genome Sequence of n-Alkane-Degrading Hydrocarboniphaga effusa Strain AP103T (ATCC BAA-332T).</title>
        <authorList>
            <person name="Chang H.K."/>
            <person name="Zylstra G.J."/>
            <person name="Chae J.C."/>
        </authorList>
    </citation>
    <scope>NUCLEOTIDE SEQUENCE [LARGE SCALE GENOMIC DNA]</scope>
    <source>
        <strain evidence="12 13">AP103</strain>
    </source>
</reference>
<evidence type="ECO:0000256" key="6">
    <source>
        <dbReference type="ARBA" id="ARBA00022692"/>
    </source>
</evidence>
<dbReference type="GO" id="GO:0005886">
    <property type="term" value="C:plasma membrane"/>
    <property type="evidence" value="ECO:0007669"/>
    <property type="project" value="UniProtKB-SubCell"/>
</dbReference>
<dbReference type="GO" id="GO:0042168">
    <property type="term" value="P:heme metabolic process"/>
    <property type="evidence" value="ECO:0007669"/>
    <property type="project" value="InterPro"/>
</dbReference>
<keyword evidence="4" id="KW-1003">Cell membrane</keyword>
<accession>I8I5I8</accession>
<evidence type="ECO:0000256" key="7">
    <source>
        <dbReference type="ARBA" id="ARBA00022989"/>
    </source>
</evidence>
<evidence type="ECO:0000256" key="5">
    <source>
        <dbReference type="ARBA" id="ARBA00022519"/>
    </source>
</evidence>
<evidence type="ECO:0000256" key="9">
    <source>
        <dbReference type="ARBA" id="ARBA00023244"/>
    </source>
</evidence>
<dbReference type="OrthoDB" id="7053339at2"/>
<dbReference type="NCBIfam" id="TIGR00540">
    <property type="entry name" value="TPR_hemY_coli"/>
    <property type="match status" value="1"/>
</dbReference>
<evidence type="ECO:0000256" key="2">
    <source>
        <dbReference type="ARBA" id="ARBA00004429"/>
    </source>
</evidence>
<dbReference type="AlphaFoldDB" id="I8I5I8"/>
<evidence type="ECO:0000256" key="4">
    <source>
        <dbReference type="ARBA" id="ARBA00022475"/>
    </source>
</evidence>
<name>I8I5I8_9GAMM</name>
<evidence type="ECO:0000259" key="11">
    <source>
        <dbReference type="Pfam" id="PF07219"/>
    </source>
</evidence>
<comment type="caution">
    <text evidence="12">The sequence shown here is derived from an EMBL/GenBank/DDBJ whole genome shotgun (WGS) entry which is preliminary data.</text>
</comment>
<dbReference type="PATRIC" id="fig|1172194.4.peg.1819"/>
<dbReference type="Gene3D" id="1.25.40.10">
    <property type="entry name" value="Tetratricopeptide repeat domain"/>
    <property type="match status" value="1"/>
</dbReference>
<dbReference type="InterPro" id="IPR005254">
    <property type="entry name" value="Heme_biosyn_assoc_TPR_pro"/>
</dbReference>
<evidence type="ECO:0000256" key="1">
    <source>
        <dbReference type="ARBA" id="ARBA00002962"/>
    </source>
</evidence>
<evidence type="ECO:0000256" key="3">
    <source>
        <dbReference type="ARBA" id="ARBA00004744"/>
    </source>
</evidence>
<keyword evidence="7 10" id="KW-1133">Transmembrane helix</keyword>
<dbReference type="InterPro" id="IPR011990">
    <property type="entry name" value="TPR-like_helical_dom_sf"/>
</dbReference>
<dbReference type="InterPro" id="IPR010817">
    <property type="entry name" value="HemY_N"/>
</dbReference>
<dbReference type="STRING" id="1172194.WQQ_18780"/>
<gene>
    <name evidence="12" type="ORF">WQQ_18780</name>
</gene>
<proteinExistence type="predicted"/>
<dbReference type="EMBL" id="AKGD01000001">
    <property type="protein sequence ID" value="EIT71741.1"/>
    <property type="molecule type" value="Genomic_DNA"/>
</dbReference>
<evidence type="ECO:0000313" key="13">
    <source>
        <dbReference type="Proteomes" id="UP000003704"/>
    </source>
</evidence>
<keyword evidence="13" id="KW-1185">Reference proteome</keyword>
<evidence type="ECO:0000256" key="8">
    <source>
        <dbReference type="ARBA" id="ARBA00023136"/>
    </source>
</evidence>
<evidence type="ECO:0000313" key="12">
    <source>
        <dbReference type="EMBL" id="EIT71741.1"/>
    </source>
</evidence>
<dbReference type="UniPathway" id="UPA00252"/>
<comment type="function">
    <text evidence="1">Involved in a late step of protoheme IX synthesis.</text>
</comment>
<evidence type="ECO:0000256" key="10">
    <source>
        <dbReference type="SAM" id="Phobius"/>
    </source>
</evidence>
<dbReference type="Proteomes" id="UP000003704">
    <property type="component" value="Unassembled WGS sequence"/>
</dbReference>
<keyword evidence="5" id="KW-0997">Cell inner membrane</keyword>
<organism evidence="12 13">
    <name type="scientific">Hydrocarboniphaga effusa AP103</name>
    <dbReference type="NCBI Taxonomy" id="1172194"/>
    <lineage>
        <taxon>Bacteria</taxon>
        <taxon>Pseudomonadati</taxon>
        <taxon>Pseudomonadota</taxon>
        <taxon>Gammaproteobacteria</taxon>
        <taxon>Nevskiales</taxon>
        <taxon>Nevskiaceae</taxon>
        <taxon>Hydrocarboniphaga</taxon>
    </lineage>
</organism>
<sequence length="394" mass="43978">MIRAWLLILIVLAAGAAGAWALRGDAGYVLLNYGPWVLETSLLGLFLSMALALFALVYGLRLLAAVIRLPTTLRNVFDRRRRDKARDSFEAGLRRLMEGNWKRAEIDLVRRASDHRSAQLNYLGAARAAQKLGAADRRDHYLQLAAQAEPSHDLAVLITQAELQLERGEFAQARETALLLRERDAKSGYAVELLAQAFLGLQDWEALRGLLVETDKIEAMPAERREALLRQAMLALIERIEADGKLDQLKSLWDAAGGTQRRDPVLRRRYACALHRLNADAEAASLIGEALKADWDGELVRLYGELLGSDGLSRLAAIEQWLGEYGEREELLVTAGRACLQNKLWGKARSYLEAAARLKPTPAAYRELARLCEQTQNPEEAARYYRLGLELATP</sequence>